<keyword evidence="1" id="KW-0732">Signal</keyword>
<sequence>MSRKNFYHLTIILSILALALAGCGSAPDGGANENGESGDVRITIGTGGNSGTYYPLGTAMAQKIFSNVEGVSQARGVTTGASVANIQELAQGKYQMAFVQNDIAYFAAHGETVSDFDGKPVENIAGMATLYPEDIQVVTRKDSGLESLEDLKGKKVAVGDQGSGAEANAKQVLEAAGITYDDVEVNYLGFGDAAQGLQNGTLDAAFITAGAPTSAIQELGATQKVHVLSIPDDVIKELTEKYPYYTEQTISADTYKDQGQEEEIKTVSVMAMLIVDNELSEDLVYNLTKAMFEGKEALEAAHARGADITLESALDGMSIDLHPGAKKYFDEQGISTE</sequence>
<dbReference type="Pfam" id="PF16868">
    <property type="entry name" value="NMT1_3"/>
    <property type="match status" value="1"/>
</dbReference>
<dbReference type="NCBIfam" id="TIGR02122">
    <property type="entry name" value="TRAP_TAXI"/>
    <property type="match status" value="1"/>
</dbReference>
<dbReference type="EMBL" id="PZZP01000001">
    <property type="protein sequence ID" value="PTM58623.1"/>
    <property type="molecule type" value="Genomic_DNA"/>
</dbReference>
<dbReference type="InterPro" id="IPR011852">
    <property type="entry name" value="TRAP_TAXI"/>
</dbReference>
<dbReference type="PROSITE" id="PS51257">
    <property type="entry name" value="PROKAR_LIPOPROTEIN"/>
    <property type="match status" value="1"/>
</dbReference>
<dbReference type="RefSeq" id="WP_107725403.1">
    <property type="nucleotide sequence ID" value="NZ_PZZP01000001.1"/>
</dbReference>
<evidence type="ECO:0008006" key="4">
    <source>
        <dbReference type="Google" id="ProtNLM"/>
    </source>
</evidence>
<comment type="caution">
    <text evidence="2">The sequence shown here is derived from an EMBL/GenBank/DDBJ whole genome shotgun (WGS) entry which is preliminary data.</text>
</comment>
<reference evidence="2 3" key="1">
    <citation type="submission" date="2018-04" db="EMBL/GenBank/DDBJ databases">
        <title>Genomic Encyclopedia of Archaeal and Bacterial Type Strains, Phase II (KMG-II): from individual species to whole genera.</title>
        <authorList>
            <person name="Goeker M."/>
        </authorList>
    </citation>
    <scope>NUCLEOTIDE SEQUENCE [LARGE SCALE GENOMIC DNA]</scope>
    <source>
        <strain evidence="2 3">DSM 45169</strain>
    </source>
</reference>
<evidence type="ECO:0000313" key="2">
    <source>
        <dbReference type="EMBL" id="PTM58623.1"/>
    </source>
</evidence>
<proteinExistence type="predicted"/>
<evidence type="ECO:0000256" key="1">
    <source>
        <dbReference type="SAM" id="SignalP"/>
    </source>
</evidence>
<feature type="signal peptide" evidence="1">
    <location>
        <begin position="1"/>
        <end position="26"/>
    </location>
</feature>
<dbReference type="Gene3D" id="3.40.190.10">
    <property type="entry name" value="Periplasmic binding protein-like II"/>
    <property type="match status" value="2"/>
</dbReference>
<dbReference type="CDD" id="cd13567">
    <property type="entry name" value="PBP2_TtGluBP"/>
    <property type="match status" value="1"/>
</dbReference>
<organism evidence="2 3">
    <name type="scientific">Desmospora activa DSM 45169</name>
    <dbReference type="NCBI Taxonomy" id="1121389"/>
    <lineage>
        <taxon>Bacteria</taxon>
        <taxon>Bacillati</taxon>
        <taxon>Bacillota</taxon>
        <taxon>Bacilli</taxon>
        <taxon>Bacillales</taxon>
        <taxon>Thermoactinomycetaceae</taxon>
        <taxon>Desmospora</taxon>
    </lineage>
</organism>
<keyword evidence="3" id="KW-1185">Reference proteome</keyword>
<dbReference type="PANTHER" id="PTHR42941">
    <property type="entry name" value="SLL1037 PROTEIN"/>
    <property type="match status" value="1"/>
</dbReference>
<dbReference type="SUPFAM" id="SSF53850">
    <property type="entry name" value="Periplasmic binding protein-like II"/>
    <property type="match status" value="1"/>
</dbReference>
<name>A0A2T4Z9S0_9BACL</name>
<accession>A0A2T4Z9S0</accession>
<dbReference type="OrthoDB" id="9776669at2"/>
<dbReference type="Proteomes" id="UP000241639">
    <property type="component" value="Unassembled WGS sequence"/>
</dbReference>
<feature type="chain" id="PRO_5039180438" description="TRAP transporter TAXI family solute receptor" evidence="1">
    <location>
        <begin position="27"/>
        <end position="337"/>
    </location>
</feature>
<dbReference type="AlphaFoldDB" id="A0A2T4Z9S0"/>
<protein>
    <recommendedName>
        <fullName evidence="4">TRAP transporter TAXI family solute receptor</fullName>
    </recommendedName>
</protein>
<gene>
    <name evidence="2" type="ORF">C8J48_1208</name>
</gene>
<dbReference type="PANTHER" id="PTHR42941:SF1">
    <property type="entry name" value="SLL1037 PROTEIN"/>
    <property type="match status" value="1"/>
</dbReference>
<evidence type="ECO:0000313" key="3">
    <source>
        <dbReference type="Proteomes" id="UP000241639"/>
    </source>
</evidence>